<evidence type="ECO:0000313" key="8">
    <source>
        <dbReference type="Proteomes" id="UP000054495"/>
    </source>
</evidence>
<evidence type="ECO:0000256" key="2">
    <source>
        <dbReference type="ARBA" id="ARBA00006752"/>
    </source>
</evidence>
<keyword evidence="8" id="KW-1185">Reference proteome</keyword>
<name>A0A0D6MAA4_9BILA</name>
<dbReference type="AlphaFoldDB" id="A0A0D6MAA4"/>
<keyword evidence="4" id="KW-0547">Nucleotide-binding</keyword>
<dbReference type="InterPro" id="IPR043129">
    <property type="entry name" value="ATPase_NBD"/>
</dbReference>
<dbReference type="GO" id="GO:0005856">
    <property type="term" value="C:cytoskeleton"/>
    <property type="evidence" value="ECO:0007669"/>
    <property type="project" value="UniProtKB-SubCell"/>
</dbReference>
<proteinExistence type="inferred from homology"/>
<dbReference type="EMBL" id="KE124793">
    <property type="protein sequence ID" value="EPB79486.1"/>
    <property type="molecule type" value="Genomic_DNA"/>
</dbReference>
<dbReference type="Gene3D" id="2.30.36.70">
    <property type="entry name" value="Actin, Chain A, domain 2"/>
    <property type="match status" value="1"/>
</dbReference>
<sequence>MLFKFGPGVPLPVTVGEALDHQNITLQTLGCRSSIGWQGAVLHVIMAGFAGDDAPRAVFPSIVGRPRHQGVMVGMGQKDSYVGDEAQSKRGTMKKLASVLSREAHFTAGWNLRKSKSIQYGKDRELTKNEFLQTVTRIKCGIACAPIAVLDCGYDTDEENRDPRNECYAPLVGYLKLNTPHVNPAGLQKYDVNNVVDQFNFEQKLKEQLCELLNPELDPVME</sequence>
<organism evidence="7 8">
    <name type="scientific">Ancylostoma ceylanicum</name>
    <dbReference type="NCBI Taxonomy" id="53326"/>
    <lineage>
        <taxon>Eukaryota</taxon>
        <taxon>Metazoa</taxon>
        <taxon>Ecdysozoa</taxon>
        <taxon>Nematoda</taxon>
        <taxon>Chromadorea</taxon>
        <taxon>Rhabditida</taxon>
        <taxon>Rhabditina</taxon>
        <taxon>Rhabditomorpha</taxon>
        <taxon>Strongyloidea</taxon>
        <taxon>Ancylostomatidae</taxon>
        <taxon>Ancylostomatinae</taxon>
        <taxon>Ancylostoma</taxon>
    </lineage>
</organism>
<dbReference type="PRINTS" id="PR00190">
    <property type="entry name" value="ACTIN"/>
</dbReference>
<keyword evidence="6" id="KW-0206">Cytoskeleton</keyword>
<evidence type="ECO:0000313" key="7">
    <source>
        <dbReference type="EMBL" id="EPB79486.1"/>
    </source>
</evidence>
<dbReference type="FunFam" id="3.30.420.40:FF:000148">
    <property type="entry name" value="Actin, alpha skeletal muscle"/>
    <property type="match status" value="1"/>
</dbReference>
<dbReference type="Proteomes" id="UP000054495">
    <property type="component" value="Unassembled WGS sequence"/>
</dbReference>
<dbReference type="InterPro" id="IPR004000">
    <property type="entry name" value="Actin"/>
</dbReference>
<protein>
    <submittedName>
        <fullName evidence="7">Uncharacterized protein</fullName>
    </submittedName>
</protein>
<dbReference type="SUPFAM" id="SSF53067">
    <property type="entry name" value="Actin-like ATPase domain"/>
    <property type="match status" value="1"/>
</dbReference>
<dbReference type="FunFam" id="2.30.36.70:FF:000001">
    <property type="entry name" value="Actin, alpha skeletal muscle"/>
    <property type="match status" value="1"/>
</dbReference>
<gene>
    <name evidence="7" type="ORF">ANCCEY_01423</name>
</gene>
<evidence type="ECO:0000256" key="6">
    <source>
        <dbReference type="ARBA" id="ARBA00023212"/>
    </source>
</evidence>
<dbReference type="GO" id="GO:0005524">
    <property type="term" value="F:ATP binding"/>
    <property type="evidence" value="ECO:0007669"/>
    <property type="project" value="UniProtKB-KW"/>
</dbReference>
<evidence type="ECO:0000256" key="3">
    <source>
        <dbReference type="ARBA" id="ARBA00022490"/>
    </source>
</evidence>
<dbReference type="InterPro" id="IPR004001">
    <property type="entry name" value="Actin_CS"/>
</dbReference>
<comment type="subcellular location">
    <subcellularLocation>
        <location evidence="1">Cytoplasm</location>
        <location evidence="1">Cytoskeleton</location>
    </subcellularLocation>
</comment>
<evidence type="ECO:0000256" key="1">
    <source>
        <dbReference type="ARBA" id="ARBA00004245"/>
    </source>
</evidence>
<accession>A0A0D6MAA4</accession>
<evidence type="ECO:0000256" key="5">
    <source>
        <dbReference type="ARBA" id="ARBA00022840"/>
    </source>
</evidence>
<reference evidence="7 8" key="1">
    <citation type="submission" date="2013-05" db="EMBL/GenBank/DDBJ databases">
        <title>Draft genome of the parasitic nematode Anyclostoma ceylanicum.</title>
        <authorList>
            <person name="Mitreva M."/>
        </authorList>
    </citation>
    <scope>NUCLEOTIDE SEQUENCE [LARGE SCALE GENOMIC DNA]</scope>
</reference>
<comment type="similarity">
    <text evidence="2">Belongs to the actin family.</text>
</comment>
<keyword evidence="3" id="KW-0963">Cytoplasm</keyword>
<dbReference type="PROSITE" id="PS00406">
    <property type="entry name" value="ACTINS_1"/>
    <property type="match status" value="1"/>
</dbReference>
<evidence type="ECO:0000256" key="4">
    <source>
        <dbReference type="ARBA" id="ARBA00022741"/>
    </source>
</evidence>
<dbReference type="Pfam" id="PF00022">
    <property type="entry name" value="Actin"/>
    <property type="match status" value="1"/>
</dbReference>
<keyword evidence="5" id="KW-0067">ATP-binding</keyword>